<gene>
    <name evidence="2" type="ORF">METZ01_LOCUS138934</name>
</gene>
<accession>A0A381ZA27</accession>
<dbReference type="EMBL" id="UINC01020515">
    <property type="protein sequence ID" value="SVA86080.1"/>
    <property type="molecule type" value="Genomic_DNA"/>
</dbReference>
<sequence>MIDAILGAAGYEDIGSMFPSGDKKYRNISSRELLREVTKKMNEDSYVVKNLDITFIGKIPKLKNYVKEIRENIAKDLGIDFDRVNCKATTTDGLGFEGEGKGLSCHAVVLIEKDQD</sequence>
<dbReference type="PANTHER" id="PTHR43181:SF1">
    <property type="entry name" value="2-C-METHYL-D-ERYTHRITOL 2,4-CYCLODIPHOSPHATE SYNTHASE, CHLOROPLASTIC"/>
    <property type="match status" value="1"/>
</dbReference>
<dbReference type="PANTHER" id="PTHR43181">
    <property type="entry name" value="2-C-METHYL-D-ERYTHRITOL 2,4-CYCLODIPHOSPHATE SYNTHASE, CHLOROPLASTIC"/>
    <property type="match status" value="1"/>
</dbReference>
<dbReference type="InterPro" id="IPR036571">
    <property type="entry name" value="MECDP_synthase_sf"/>
</dbReference>
<dbReference type="Gene3D" id="3.30.1330.50">
    <property type="entry name" value="2-C-methyl-D-erythritol 2,4-cyclodiphosphate synthase"/>
    <property type="match status" value="1"/>
</dbReference>
<reference evidence="2" key="1">
    <citation type="submission" date="2018-05" db="EMBL/GenBank/DDBJ databases">
        <authorList>
            <person name="Lanie J.A."/>
            <person name="Ng W.-L."/>
            <person name="Kazmierczak K.M."/>
            <person name="Andrzejewski T.M."/>
            <person name="Davidsen T.M."/>
            <person name="Wayne K.J."/>
            <person name="Tettelin H."/>
            <person name="Glass J.I."/>
            <person name="Rusch D."/>
            <person name="Podicherti R."/>
            <person name="Tsui H.-C.T."/>
            <person name="Winkler M.E."/>
        </authorList>
    </citation>
    <scope>NUCLEOTIDE SEQUENCE</scope>
</reference>
<evidence type="ECO:0000313" key="2">
    <source>
        <dbReference type="EMBL" id="SVA86080.1"/>
    </source>
</evidence>
<name>A0A381ZA27_9ZZZZ</name>
<proteinExistence type="predicted"/>
<dbReference type="GO" id="GO:0016114">
    <property type="term" value="P:terpenoid biosynthetic process"/>
    <property type="evidence" value="ECO:0007669"/>
    <property type="project" value="InterPro"/>
</dbReference>
<organism evidence="2">
    <name type="scientific">marine metagenome</name>
    <dbReference type="NCBI Taxonomy" id="408172"/>
    <lineage>
        <taxon>unclassified sequences</taxon>
        <taxon>metagenomes</taxon>
        <taxon>ecological metagenomes</taxon>
    </lineage>
</organism>
<dbReference type="InterPro" id="IPR003526">
    <property type="entry name" value="MECDP_synthase"/>
</dbReference>
<evidence type="ECO:0000259" key="1">
    <source>
        <dbReference type="Pfam" id="PF02542"/>
    </source>
</evidence>
<dbReference type="Pfam" id="PF02542">
    <property type="entry name" value="YgbB"/>
    <property type="match status" value="1"/>
</dbReference>
<dbReference type="GO" id="GO:0008685">
    <property type="term" value="F:2-C-methyl-D-erythritol 2,4-cyclodiphosphate synthase activity"/>
    <property type="evidence" value="ECO:0007669"/>
    <property type="project" value="InterPro"/>
</dbReference>
<dbReference type="NCBIfam" id="TIGR00151">
    <property type="entry name" value="ispF"/>
    <property type="match status" value="1"/>
</dbReference>
<feature type="domain" description="2-C-methyl-D-erythritol 2,4-cyclodiphosphate synthase" evidence="1">
    <location>
        <begin position="2"/>
        <end position="111"/>
    </location>
</feature>
<protein>
    <recommendedName>
        <fullName evidence="1">2-C-methyl-D-erythritol 2,4-cyclodiphosphate synthase domain-containing protein</fullName>
    </recommendedName>
</protein>
<dbReference type="SUPFAM" id="SSF69765">
    <property type="entry name" value="IpsF-like"/>
    <property type="match status" value="1"/>
</dbReference>
<dbReference type="AlphaFoldDB" id="A0A381ZA27"/>